<proteinExistence type="predicted"/>
<feature type="domain" description="Rab-GAP TBC" evidence="3">
    <location>
        <begin position="294"/>
        <end position="395"/>
    </location>
</feature>
<reference evidence="4" key="1">
    <citation type="submission" date="2022-03" db="EMBL/GenBank/DDBJ databases">
        <authorList>
            <person name="Legras J.-L."/>
            <person name="Devillers H."/>
            <person name="Grondin C."/>
        </authorList>
    </citation>
    <scope>NUCLEOTIDE SEQUENCE</scope>
    <source>
        <strain evidence="4">CLIB 1423</strain>
    </source>
</reference>
<evidence type="ECO:0000313" key="5">
    <source>
        <dbReference type="Proteomes" id="UP000837801"/>
    </source>
</evidence>
<keyword evidence="5" id="KW-1185">Reference proteome</keyword>
<comment type="caution">
    <text evidence="4">The sequence shown here is derived from an EMBL/GenBank/DDBJ whole genome shotgun (WGS) entry which is preliminary data.</text>
</comment>
<dbReference type="OrthoDB" id="4085843at2759"/>
<keyword evidence="1" id="KW-0175">Coiled coil</keyword>
<dbReference type="Pfam" id="PF23436">
    <property type="entry name" value="RabGap-TBC_2"/>
    <property type="match status" value="1"/>
</dbReference>
<gene>
    <name evidence="4" type="ORF">CLIB1423_10S03840</name>
</gene>
<evidence type="ECO:0000313" key="4">
    <source>
        <dbReference type="EMBL" id="CAH2353387.1"/>
    </source>
</evidence>
<evidence type="ECO:0000256" key="1">
    <source>
        <dbReference type="SAM" id="Coils"/>
    </source>
</evidence>
<feature type="region of interest" description="Disordered" evidence="2">
    <location>
        <begin position="1"/>
        <end position="33"/>
    </location>
</feature>
<dbReference type="AlphaFoldDB" id="A0A9P0QR47"/>
<dbReference type="Proteomes" id="UP000837801">
    <property type="component" value="Unassembled WGS sequence"/>
</dbReference>
<sequence>MSGTPSPNKEAFGKEAEAKRSRPTSWDPAAFSPQLSQHTPLSYTLEDDLSTISISRQLESYFSPLMNESSDLFTLQSSYIPLVIKKMELLHENENETNEGDETSGNDGWSEDYDFWISYLQDPNDKIVRNRHVKVLENHICHGIPSSLRAAIYIKTLQVRYKFNKESYASLLKKANNSSTVRNQQAYFENLTSVDSSLKDILKIFNYYNAEVKSVNGARLEQINNRDSSGTDLNSTFESTSHLPPSNFVVSVGKLIREQIGNGKVGSGSTLDNEEILFLLLKFNKMFSVNLIKDEFFYKINRSLESDSSTSQSFIHIGKQGINLVLVYKKMIFNFFQDQITKNRIELLDFLVFEGFDFFIRMIVSIFSLNSEQILRLEGDDLNQFLNDEEKFFEVINGRTDISMGEYLESVLKFEPNLIKFENEYHLLHANSLNNNNNELVNLKEINDELLTKIRDVKIQLENLKQTHDEIIQQSSSYKDQLKVASDERDQLTKLKDHLKQKYENLSMKENVRNARKANEDFSKRSAELEVQIEQLKLSNEEKRGKIAKISEQKK</sequence>
<accession>A0A9P0QR47</accession>
<dbReference type="EMBL" id="CAKXYY010000010">
    <property type="protein sequence ID" value="CAH2353387.1"/>
    <property type="molecule type" value="Genomic_DNA"/>
</dbReference>
<evidence type="ECO:0000256" key="2">
    <source>
        <dbReference type="SAM" id="MobiDB-lite"/>
    </source>
</evidence>
<feature type="compositionally biased region" description="Basic and acidic residues" evidence="2">
    <location>
        <begin position="11"/>
        <end position="20"/>
    </location>
</feature>
<organism evidence="4 5">
    <name type="scientific">[Candida] railenensis</name>
    <dbReference type="NCBI Taxonomy" id="45579"/>
    <lineage>
        <taxon>Eukaryota</taxon>
        <taxon>Fungi</taxon>
        <taxon>Dikarya</taxon>
        <taxon>Ascomycota</taxon>
        <taxon>Saccharomycotina</taxon>
        <taxon>Pichiomycetes</taxon>
        <taxon>Debaryomycetaceae</taxon>
        <taxon>Kurtzmaniella</taxon>
    </lineage>
</organism>
<name>A0A9P0QR47_9ASCO</name>
<feature type="coiled-coil region" evidence="1">
    <location>
        <begin position="433"/>
        <end position="553"/>
    </location>
</feature>
<evidence type="ECO:0000259" key="3">
    <source>
        <dbReference type="Pfam" id="PF23436"/>
    </source>
</evidence>
<protein>
    <recommendedName>
        <fullName evidence="3">Rab-GAP TBC domain-containing protein</fullName>
    </recommendedName>
</protein>
<dbReference type="InterPro" id="IPR000195">
    <property type="entry name" value="Rab-GAP-TBC_dom"/>
</dbReference>